<dbReference type="EMBL" id="CDOL01000223">
    <property type="protein sequence ID" value="CEN53051.1"/>
    <property type="molecule type" value="Genomic_DNA"/>
</dbReference>
<organism evidence="2 3">
    <name type="scientific">Capnocytophaga canis</name>
    <dbReference type="NCBI Taxonomy" id="1848903"/>
    <lineage>
        <taxon>Bacteria</taxon>
        <taxon>Pseudomonadati</taxon>
        <taxon>Bacteroidota</taxon>
        <taxon>Flavobacteriia</taxon>
        <taxon>Flavobacteriales</taxon>
        <taxon>Flavobacteriaceae</taxon>
        <taxon>Capnocytophaga</taxon>
    </lineage>
</organism>
<dbReference type="OrthoDB" id="681025at2"/>
<evidence type="ECO:0000313" key="3">
    <source>
        <dbReference type="Proteomes" id="UP000038200"/>
    </source>
</evidence>
<dbReference type="Proteomes" id="UP000038200">
    <property type="component" value="Unassembled WGS sequence"/>
</dbReference>
<sequence length="119" mass="14168">MSEKVNKTVTLRFRCSPNEKELFFKKSEMYKSFSHYVRKNLLEKERGEVVPPVEMIRMIDNLVFELNRVGNNINQIAKYINQRKEINDAIMQEYRSLLNNLVEIEKEISLSIKSIINKK</sequence>
<accession>A0A0B7IMC2</accession>
<name>A0A0B7IMC2_9FLAO</name>
<dbReference type="AlphaFoldDB" id="A0A0B7IMC2"/>
<evidence type="ECO:0000259" key="1">
    <source>
        <dbReference type="Pfam" id="PF05713"/>
    </source>
</evidence>
<dbReference type="RefSeq" id="WP_042007771.1">
    <property type="nucleotide sequence ID" value="NZ_CDOL01000223.1"/>
</dbReference>
<evidence type="ECO:0000313" key="2">
    <source>
        <dbReference type="EMBL" id="CEN53051.1"/>
    </source>
</evidence>
<protein>
    <recommendedName>
        <fullName evidence="1">Bacterial mobilisation domain-containing protein</fullName>
    </recommendedName>
</protein>
<feature type="domain" description="Bacterial mobilisation" evidence="1">
    <location>
        <begin position="63"/>
        <end position="103"/>
    </location>
</feature>
<gene>
    <name evidence="2" type="ORF">CCAND93_350027</name>
</gene>
<dbReference type="Pfam" id="PF05713">
    <property type="entry name" value="MobC"/>
    <property type="match status" value="1"/>
</dbReference>
<proteinExistence type="predicted"/>
<reference evidence="2 3" key="1">
    <citation type="submission" date="2015-01" db="EMBL/GenBank/DDBJ databases">
        <authorList>
            <person name="Xiang T."/>
            <person name="Song Y."/>
            <person name="Huang L."/>
            <person name="Wang B."/>
            <person name="Wu P."/>
        </authorList>
    </citation>
    <scope>NUCLEOTIDE SEQUENCE [LARGE SCALE GENOMIC DNA]</scope>
    <source>
        <strain evidence="2 3">CcD93</strain>
    </source>
</reference>
<dbReference type="InterPro" id="IPR008687">
    <property type="entry name" value="MobC"/>
</dbReference>